<dbReference type="InterPro" id="IPR036249">
    <property type="entry name" value="Thioredoxin-like_sf"/>
</dbReference>
<dbReference type="SUPFAM" id="SSF52833">
    <property type="entry name" value="Thioredoxin-like"/>
    <property type="match status" value="1"/>
</dbReference>
<dbReference type="Proteomes" id="UP000235025">
    <property type="component" value="Unassembled WGS sequence"/>
</dbReference>
<accession>A0A2N6KMC6</accession>
<evidence type="ECO:0000313" key="1">
    <source>
        <dbReference type="EMBL" id="PMB01061.1"/>
    </source>
</evidence>
<dbReference type="EMBL" id="NMQA01000011">
    <property type="protein sequence ID" value="PMB01061.1"/>
    <property type="molecule type" value="Genomic_DNA"/>
</dbReference>
<dbReference type="Pfam" id="PF01257">
    <property type="entry name" value="2Fe-2S_thioredx"/>
    <property type="match status" value="1"/>
</dbReference>
<protein>
    <submittedName>
        <fullName evidence="1">(Fe-S)-binding protein</fullName>
    </submittedName>
</protein>
<dbReference type="CDD" id="cd02980">
    <property type="entry name" value="TRX_Fd_family"/>
    <property type="match status" value="1"/>
</dbReference>
<evidence type="ECO:0000313" key="2">
    <source>
        <dbReference type="Proteomes" id="UP000235025"/>
    </source>
</evidence>
<gene>
    <name evidence="1" type="ORF">CEN50_00865</name>
</gene>
<sequence>MSKFHESETTAFCLEARFLDFVIKDGYKLKGLMLATPEGECYVKLAKHLRVAFDWRLPRGTWLQVVGEKKYNRKTGEVKLKAERILAARIDTVTQRQDTENFSVSSPHETKPKAAKSTILVCQKSDCMKRGGKEVCQAIQAAMSDRGLEDQVTIKGTGCMKNCKAGPNLVMPDKTRYSRILATQVPALMDKHFAAKDQDSKLPTQIRSTEYSVGFQ</sequence>
<dbReference type="RefSeq" id="WP_102171072.1">
    <property type="nucleotide sequence ID" value="NZ_NMQA01000011.1"/>
</dbReference>
<name>A0A2N6KMC6_9CYAN</name>
<dbReference type="Gene3D" id="3.40.30.10">
    <property type="entry name" value="Glutaredoxin"/>
    <property type="match status" value="1"/>
</dbReference>
<reference evidence="1 2" key="1">
    <citation type="submission" date="2017-07" db="EMBL/GenBank/DDBJ databases">
        <title>Genomes of Fischerella (Mastigocladus) sp. strains.</title>
        <authorList>
            <person name="Miller S.R."/>
        </authorList>
    </citation>
    <scope>NUCLEOTIDE SEQUENCE [LARGE SCALE GENOMIC DNA]</scope>
    <source>
        <strain evidence="1 2">CCMEE 5268</strain>
    </source>
</reference>
<dbReference type="AlphaFoldDB" id="A0A2N6KMC6"/>
<comment type="caution">
    <text evidence="1">The sequence shown here is derived from an EMBL/GenBank/DDBJ whole genome shotgun (WGS) entry which is preliminary data.</text>
</comment>
<proteinExistence type="predicted"/>
<organism evidence="1 2">
    <name type="scientific">Fischerella thermalis CCMEE 5268</name>
    <dbReference type="NCBI Taxonomy" id="2019662"/>
    <lineage>
        <taxon>Bacteria</taxon>
        <taxon>Bacillati</taxon>
        <taxon>Cyanobacteriota</taxon>
        <taxon>Cyanophyceae</taxon>
        <taxon>Nostocales</taxon>
        <taxon>Hapalosiphonaceae</taxon>
        <taxon>Fischerella</taxon>
    </lineage>
</organism>